<dbReference type="InterPro" id="IPR046357">
    <property type="entry name" value="PPIase_dom_sf"/>
</dbReference>
<protein>
    <recommendedName>
        <fullName evidence="3">peptidylprolyl isomerase</fullName>
        <ecNumber evidence="3">5.2.1.8</ecNumber>
    </recommendedName>
</protein>
<keyword evidence="5 6" id="KW-0413">Isomerase</keyword>
<dbReference type="InterPro" id="IPR050245">
    <property type="entry name" value="PrsA_foldase"/>
</dbReference>
<accession>A0A4P8IYR4</accession>
<dbReference type="Gene3D" id="3.10.50.40">
    <property type="match status" value="1"/>
</dbReference>
<dbReference type="PANTHER" id="PTHR47245:SF2">
    <property type="entry name" value="PEPTIDYL-PROLYL CIS-TRANS ISOMERASE HP_0175-RELATED"/>
    <property type="match status" value="1"/>
</dbReference>
<evidence type="ECO:0000256" key="1">
    <source>
        <dbReference type="ARBA" id="ARBA00000971"/>
    </source>
</evidence>
<evidence type="ECO:0000256" key="3">
    <source>
        <dbReference type="ARBA" id="ARBA00013194"/>
    </source>
</evidence>
<sequence>MSTLLPSELPPSAERAAQDAAFASVNGVAIDAASISDEARHHADAADPLDAGRRALVIRELLRQRAVALELIADADPLDDAAVDRLLERELTVPAATRADCERYYQSHASRFRRNDIVYASHILFAVTDRAPLALLRGKAEATLHEVLAAPDRFEAVAREVSNCPSAGVGGSLGQLLRGDSVPEFERAIFDSEETGILSRLVNTRFGFHIVRIERRAPGEPEAFETVEPEIARFLDERVRFKATQQYVEILASRAKIEGVAFGEANGPLVQ</sequence>
<comment type="similarity">
    <text evidence="2">Belongs to the PpiC/parvulin rotamase family.</text>
</comment>
<feature type="domain" description="PpiC" evidence="7">
    <location>
        <begin position="115"/>
        <end position="215"/>
    </location>
</feature>
<dbReference type="KEGG" id="tvl:FAZ95_31675"/>
<proteinExistence type="inferred from homology"/>
<dbReference type="InterPro" id="IPR023058">
    <property type="entry name" value="PPIase_PpiC_CS"/>
</dbReference>
<dbReference type="PROSITE" id="PS01096">
    <property type="entry name" value="PPIC_PPIASE_1"/>
    <property type="match status" value="1"/>
</dbReference>
<evidence type="ECO:0000256" key="4">
    <source>
        <dbReference type="ARBA" id="ARBA00023110"/>
    </source>
</evidence>
<evidence type="ECO:0000256" key="6">
    <source>
        <dbReference type="PROSITE-ProRule" id="PRU00278"/>
    </source>
</evidence>
<dbReference type="EC" id="5.2.1.8" evidence="3"/>
<dbReference type="AlphaFoldDB" id="A0A4P8IYR4"/>
<dbReference type="OrthoDB" id="9769613at2"/>
<gene>
    <name evidence="8" type="ORF">FAZ95_31675</name>
</gene>
<evidence type="ECO:0000259" key="7">
    <source>
        <dbReference type="PROSITE" id="PS50198"/>
    </source>
</evidence>
<reference evidence="8 9" key="1">
    <citation type="submission" date="2019-05" db="EMBL/GenBank/DDBJ databases">
        <title>Burkholderia sp. DHOD12, isolated from subtropical forest soil.</title>
        <authorList>
            <person name="Gao Z.-H."/>
            <person name="Qiu L.-H."/>
        </authorList>
    </citation>
    <scope>NUCLEOTIDE SEQUENCE [LARGE SCALE GENOMIC DNA]</scope>
    <source>
        <strain evidence="8 9">DHOD12</strain>
    </source>
</reference>
<evidence type="ECO:0000256" key="2">
    <source>
        <dbReference type="ARBA" id="ARBA00007656"/>
    </source>
</evidence>
<dbReference type="Proteomes" id="UP000298656">
    <property type="component" value="Chromosome 2"/>
</dbReference>
<dbReference type="SUPFAM" id="SSF54534">
    <property type="entry name" value="FKBP-like"/>
    <property type="match status" value="1"/>
</dbReference>
<comment type="catalytic activity">
    <reaction evidence="1">
        <text>[protein]-peptidylproline (omega=180) = [protein]-peptidylproline (omega=0)</text>
        <dbReference type="Rhea" id="RHEA:16237"/>
        <dbReference type="Rhea" id="RHEA-COMP:10747"/>
        <dbReference type="Rhea" id="RHEA-COMP:10748"/>
        <dbReference type="ChEBI" id="CHEBI:83833"/>
        <dbReference type="ChEBI" id="CHEBI:83834"/>
        <dbReference type="EC" id="5.2.1.8"/>
    </reaction>
</comment>
<keyword evidence="9" id="KW-1185">Reference proteome</keyword>
<organism evidence="8 9">
    <name type="scientific">Trinickia violacea</name>
    <dbReference type="NCBI Taxonomy" id="2571746"/>
    <lineage>
        <taxon>Bacteria</taxon>
        <taxon>Pseudomonadati</taxon>
        <taxon>Pseudomonadota</taxon>
        <taxon>Betaproteobacteria</taxon>
        <taxon>Burkholderiales</taxon>
        <taxon>Burkholderiaceae</taxon>
        <taxon>Trinickia</taxon>
    </lineage>
</organism>
<dbReference type="RefSeq" id="WP_137336366.1">
    <property type="nucleotide sequence ID" value="NZ_CP040078.1"/>
</dbReference>
<dbReference type="Pfam" id="PF00639">
    <property type="entry name" value="Rotamase"/>
    <property type="match status" value="1"/>
</dbReference>
<evidence type="ECO:0000313" key="8">
    <source>
        <dbReference type="EMBL" id="QCP53596.1"/>
    </source>
</evidence>
<evidence type="ECO:0000256" key="5">
    <source>
        <dbReference type="ARBA" id="ARBA00023235"/>
    </source>
</evidence>
<dbReference type="PANTHER" id="PTHR47245">
    <property type="entry name" value="PEPTIDYLPROLYL ISOMERASE"/>
    <property type="match status" value="1"/>
</dbReference>
<dbReference type="InterPro" id="IPR000297">
    <property type="entry name" value="PPIase_PpiC"/>
</dbReference>
<dbReference type="EMBL" id="CP040078">
    <property type="protein sequence ID" value="QCP53596.1"/>
    <property type="molecule type" value="Genomic_DNA"/>
</dbReference>
<keyword evidence="4 6" id="KW-0697">Rotamase</keyword>
<evidence type="ECO:0000313" key="9">
    <source>
        <dbReference type="Proteomes" id="UP000298656"/>
    </source>
</evidence>
<name>A0A4P8IYR4_9BURK</name>
<dbReference type="GO" id="GO:0003755">
    <property type="term" value="F:peptidyl-prolyl cis-trans isomerase activity"/>
    <property type="evidence" value="ECO:0007669"/>
    <property type="project" value="UniProtKB-KW"/>
</dbReference>
<dbReference type="PROSITE" id="PS50198">
    <property type="entry name" value="PPIC_PPIASE_2"/>
    <property type="match status" value="1"/>
</dbReference>